<reference evidence="7 9" key="2">
    <citation type="submission" date="2019-09" db="EMBL/GenBank/DDBJ databases">
        <title>FDA dAtabase for Regulatory Grade micrObial Sequences (FDA-ARGOS): Supporting development and validation of Infectious Disease Dx tests.</title>
        <authorList>
            <person name="Sciortino C."/>
            <person name="Tallon L."/>
            <person name="Sadzewicz L."/>
            <person name="Vavikolanu K."/>
            <person name="Mehta A."/>
            <person name="Aluvathingal J."/>
            <person name="Nadendla S."/>
            <person name="Nandy P."/>
            <person name="Geyer C."/>
            <person name="Yan Y."/>
            <person name="Sichtig H."/>
        </authorList>
    </citation>
    <scope>NUCLEOTIDE SEQUENCE [LARGE SCALE GENOMIC DNA]</scope>
    <source>
        <strain evidence="7 9">FDAARGOS_640</strain>
    </source>
</reference>
<dbReference type="InterPro" id="IPR051325">
    <property type="entry name" value="Nudix_hydrolase_domain"/>
</dbReference>
<dbReference type="SUPFAM" id="SSF53254">
    <property type="entry name" value="Phosphoglycerate mutase-like"/>
    <property type="match status" value="1"/>
</dbReference>
<dbReference type="InterPro" id="IPR015797">
    <property type="entry name" value="NUDIX_hydrolase-like_dom_sf"/>
</dbReference>
<name>A0A1B0ZKF9_9MICO</name>
<evidence type="ECO:0000256" key="4">
    <source>
        <dbReference type="SAM" id="MobiDB-lite"/>
    </source>
</evidence>
<protein>
    <submittedName>
        <fullName evidence="7">NUDIX hydrolase</fullName>
    </submittedName>
</protein>
<dbReference type="CDD" id="cd07067">
    <property type="entry name" value="HP_PGM_like"/>
    <property type="match status" value="1"/>
</dbReference>
<organism evidence="6 8">
    <name type="scientific">Dermabacter vaginalis</name>
    <dbReference type="NCBI Taxonomy" id="1630135"/>
    <lineage>
        <taxon>Bacteria</taxon>
        <taxon>Bacillati</taxon>
        <taxon>Actinomycetota</taxon>
        <taxon>Actinomycetes</taxon>
        <taxon>Micrococcales</taxon>
        <taxon>Dermabacteraceae</taxon>
        <taxon>Dermabacter</taxon>
    </lineage>
</organism>
<dbReference type="PANTHER" id="PTHR21340">
    <property type="entry name" value="DIADENOSINE 5,5-P1,P4-TETRAPHOSPHATE PYROPHOSPHOHYDROLASE MUTT"/>
    <property type="match status" value="1"/>
</dbReference>
<gene>
    <name evidence="6" type="ORF">DAD186_18530</name>
    <name evidence="7" type="ORF">FOB48_02175</name>
</gene>
<dbReference type="RefSeq" id="WP_065248397.1">
    <property type="nucleotide sequence ID" value="NZ_CP012117.1"/>
</dbReference>
<dbReference type="PRINTS" id="PR00502">
    <property type="entry name" value="NUDIXFAMILY"/>
</dbReference>
<feature type="region of interest" description="Disordered" evidence="4">
    <location>
        <begin position="156"/>
        <end position="177"/>
    </location>
</feature>
<dbReference type="Proteomes" id="UP000092596">
    <property type="component" value="Chromosome"/>
</dbReference>
<dbReference type="STRING" id="1630135.DAD186_18530"/>
<dbReference type="InterPro" id="IPR013078">
    <property type="entry name" value="His_Pase_superF_clade-1"/>
</dbReference>
<dbReference type="GO" id="GO:0006754">
    <property type="term" value="P:ATP biosynthetic process"/>
    <property type="evidence" value="ECO:0007669"/>
    <property type="project" value="TreeGrafter"/>
</dbReference>
<evidence type="ECO:0000313" key="9">
    <source>
        <dbReference type="Proteomes" id="UP000323865"/>
    </source>
</evidence>
<accession>A0A1B0ZKF9</accession>
<evidence type="ECO:0000313" key="6">
    <source>
        <dbReference type="EMBL" id="ANP28403.1"/>
    </source>
</evidence>
<dbReference type="Pfam" id="PF00293">
    <property type="entry name" value="NUDIX"/>
    <property type="match status" value="1"/>
</dbReference>
<evidence type="ECO:0000313" key="7">
    <source>
        <dbReference type="EMBL" id="QEU11228.1"/>
    </source>
</evidence>
<dbReference type="AlphaFoldDB" id="A0A1B0ZKF9"/>
<evidence type="ECO:0000313" key="8">
    <source>
        <dbReference type="Proteomes" id="UP000092596"/>
    </source>
</evidence>
<dbReference type="InterPro" id="IPR029033">
    <property type="entry name" value="His_PPase_superfam"/>
</dbReference>
<keyword evidence="2 3" id="KW-0378">Hydrolase</keyword>
<dbReference type="SUPFAM" id="SSF55811">
    <property type="entry name" value="Nudix"/>
    <property type="match status" value="1"/>
</dbReference>
<dbReference type="PROSITE" id="PS00893">
    <property type="entry name" value="NUDIX_BOX"/>
    <property type="match status" value="1"/>
</dbReference>
<dbReference type="Gene3D" id="3.90.79.10">
    <property type="entry name" value="Nucleoside Triphosphate Pyrophosphohydrolase"/>
    <property type="match status" value="1"/>
</dbReference>
<dbReference type="Proteomes" id="UP000323865">
    <property type="component" value="Chromosome"/>
</dbReference>
<dbReference type="InterPro" id="IPR020084">
    <property type="entry name" value="NUDIX_hydrolase_CS"/>
</dbReference>
<dbReference type="KEGG" id="dva:DAD186_18530"/>
<dbReference type="PATRIC" id="fig|1630135.4.peg.1851"/>
<proteinExistence type="inferred from homology"/>
<sequence length="311" mass="34857">MAREQSPILAAGALVWREKHGKLQVLLVHRPKYDDWSIPKGKLEPGESFVAAAVREVEEETGYRIRLDRPLPTVDYRTHGRPKTVRYWAAQVRAQTGPGPKNPKEIDRVEWVAVSKAREILTRKSDRDLLKRVLDFADHGELSTTPVIVQRHAAAQSRAKWRKGDEKTRPLRRKGRKQAAALPPLLGAYAPKSVVTSPWRRCLETIEPFALEGGIDIVEKPELTEHAHAKRPARAAAVMERAIAEAARTVVCTHRPVLPTVIAAAKNACTKEVRGKLPRENPYLAPGEMLVLHTTERGRIVDVERHLPNIG</sequence>
<dbReference type="EMBL" id="CP044108">
    <property type="protein sequence ID" value="QEU11228.1"/>
    <property type="molecule type" value="Genomic_DNA"/>
</dbReference>
<dbReference type="SMART" id="SM00855">
    <property type="entry name" value="PGAM"/>
    <property type="match status" value="1"/>
</dbReference>
<dbReference type="GO" id="GO:0004081">
    <property type="term" value="F:bis(5'-nucleosyl)-tetraphosphatase (asymmetrical) activity"/>
    <property type="evidence" value="ECO:0007669"/>
    <property type="project" value="TreeGrafter"/>
</dbReference>
<evidence type="ECO:0000259" key="5">
    <source>
        <dbReference type="PROSITE" id="PS51462"/>
    </source>
</evidence>
<evidence type="ECO:0000256" key="2">
    <source>
        <dbReference type="ARBA" id="ARBA00022801"/>
    </source>
</evidence>
<dbReference type="EMBL" id="CP012117">
    <property type="protein sequence ID" value="ANP28403.1"/>
    <property type="molecule type" value="Genomic_DNA"/>
</dbReference>
<evidence type="ECO:0000256" key="3">
    <source>
        <dbReference type="RuleBase" id="RU003476"/>
    </source>
</evidence>
<dbReference type="CDD" id="cd03673">
    <property type="entry name" value="NUDIX_Ap6A_hydrolase"/>
    <property type="match status" value="1"/>
</dbReference>
<keyword evidence="9" id="KW-1185">Reference proteome</keyword>
<dbReference type="PANTHER" id="PTHR21340:SF0">
    <property type="entry name" value="BIS(5'-NUCLEOSYL)-TETRAPHOSPHATASE [ASYMMETRICAL]"/>
    <property type="match status" value="1"/>
</dbReference>
<dbReference type="Pfam" id="PF00300">
    <property type="entry name" value="His_Phos_1"/>
    <property type="match status" value="1"/>
</dbReference>
<feature type="domain" description="Nudix hydrolase" evidence="5">
    <location>
        <begin position="6"/>
        <end position="135"/>
    </location>
</feature>
<dbReference type="InterPro" id="IPR000086">
    <property type="entry name" value="NUDIX_hydrolase_dom"/>
</dbReference>
<comment type="similarity">
    <text evidence="1 3">Belongs to the Nudix hydrolase family.</text>
</comment>
<dbReference type="GO" id="GO:0006167">
    <property type="term" value="P:AMP biosynthetic process"/>
    <property type="evidence" value="ECO:0007669"/>
    <property type="project" value="TreeGrafter"/>
</dbReference>
<reference evidence="6 8" key="1">
    <citation type="submission" date="2015-06" db="EMBL/GenBank/DDBJ databases">
        <title>Investigation of pathophysiology for high-risk pregnancy and development of treatment modality based on it.</title>
        <authorList>
            <person name="Kim B.-C."/>
            <person name="Lim S."/>
        </authorList>
    </citation>
    <scope>NUCLEOTIDE SEQUENCE [LARGE SCALE GENOMIC DNA]</scope>
    <source>
        <strain evidence="6 8">AD1-86</strain>
    </source>
</reference>
<dbReference type="InterPro" id="IPR020476">
    <property type="entry name" value="Nudix_hydrolase"/>
</dbReference>
<dbReference type="PROSITE" id="PS51462">
    <property type="entry name" value="NUDIX"/>
    <property type="match status" value="1"/>
</dbReference>
<dbReference type="Gene3D" id="3.40.50.1240">
    <property type="entry name" value="Phosphoglycerate mutase-like"/>
    <property type="match status" value="1"/>
</dbReference>
<evidence type="ECO:0000256" key="1">
    <source>
        <dbReference type="ARBA" id="ARBA00005582"/>
    </source>
</evidence>